<accession>A0A2Z4JE76</accession>
<evidence type="ECO:0000256" key="2">
    <source>
        <dbReference type="ARBA" id="ARBA00022676"/>
    </source>
</evidence>
<evidence type="ECO:0000256" key="3">
    <source>
        <dbReference type="ARBA" id="ARBA00022679"/>
    </source>
</evidence>
<evidence type="ECO:0000259" key="5">
    <source>
        <dbReference type="Pfam" id="PF06722"/>
    </source>
</evidence>
<dbReference type="CDD" id="cd03784">
    <property type="entry name" value="GT1_Gtf-like"/>
    <property type="match status" value="1"/>
</dbReference>
<keyword evidence="7" id="KW-0614">Plasmid</keyword>
<dbReference type="Pfam" id="PF06722">
    <property type="entry name" value="EryCIII-like_C"/>
    <property type="match status" value="1"/>
</dbReference>
<evidence type="ECO:0000256" key="4">
    <source>
        <dbReference type="SAM" id="MobiDB-lite"/>
    </source>
</evidence>
<dbReference type="GO" id="GO:0017000">
    <property type="term" value="P:antibiotic biosynthetic process"/>
    <property type="evidence" value="ECO:0007669"/>
    <property type="project" value="UniProtKB-ARBA"/>
</dbReference>
<dbReference type="InterPro" id="IPR048284">
    <property type="entry name" value="EryCIII-like_N"/>
</dbReference>
<organism evidence="7 8">
    <name type="scientific">Streptomyces cadmiisoli</name>
    <dbReference type="NCBI Taxonomy" id="2184053"/>
    <lineage>
        <taxon>Bacteria</taxon>
        <taxon>Bacillati</taxon>
        <taxon>Actinomycetota</taxon>
        <taxon>Actinomycetes</taxon>
        <taxon>Kitasatosporales</taxon>
        <taxon>Streptomycetaceae</taxon>
        <taxon>Streptomyces</taxon>
        <taxon>Streptomyces aurantiacus group</taxon>
    </lineage>
</organism>
<keyword evidence="8" id="KW-1185">Reference proteome</keyword>
<dbReference type="SUPFAM" id="SSF53756">
    <property type="entry name" value="UDP-Glycosyltransferase/glycogen phosphorylase"/>
    <property type="match status" value="1"/>
</dbReference>
<evidence type="ECO:0000313" key="8">
    <source>
        <dbReference type="Proteomes" id="UP000249616"/>
    </source>
</evidence>
<evidence type="ECO:0000256" key="1">
    <source>
        <dbReference type="ARBA" id="ARBA00006962"/>
    </source>
</evidence>
<dbReference type="InterPro" id="IPR010610">
    <property type="entry name" value="EryCIII-like_C"/>
</dbReference>
<dbReference type="Pfam" id="PF21036">
    <property type="entry name" value="EryCIII-like_N"/>
    <property type="match status" value="1"/>
</dbReference>
<proteinExistence type="inferred from homology"/>
<dbReference type="AlphaFoldDB" id="A0A2Z4JE76"/>
<dbReference type="PANTHER" id="PTHR48050:SF13">
    <property type="entry name" value="STEROL 3-BETA-GLUCOSYLTRANSFERASE UGT80A2"/>
    <property type="match status" value="1"/>
</dbReference>
<dbReference type="Gene3D" id="3.40.50.2000">
    <property type="entry name" value="Glycogen Phosphorylase B"/>
    <property type="match status" value="2"/>
</dbReference>
<feature type="domain" description="Erythromycin biosynthesis protein CIII-like C-terminal" evidence="5">
    <location>
        <begin position="231"/>
        <end position="373"/>
    </location>
</feature>
<comment type="similarity">
    <text evidence="1">Belongs to the glycosyltransferase 28 family.</text>
</comment>
<gene>
    <name evidence="7" type="ORF">DN051_43655</name>
</gene>
<dbReference type="Proteomes" id="UP000249616">
    <property type="component" value="Plasmid unnamed1"/>
</dbReference>
<sequence>MRILFFGNSLAGHLLPLLPLARAFRERGDSVAVCTAAPASPLFDSEGVEFLSVGPTPDVIVAEVLRTTGHDLSQGATVETEAEYFAGARIDLTVDEALAMARDWRPDLIVAEQADFVGPLVGAILDVPVASLAYGPAWQSESVEPLATRLRSRYEARGLVYGPPRWYLDTCPPALQHPDWEAPEGRIGLRPEAHRNPGQEPAATPGRDAARPRVLVSFGMFVNMPEIVGPLLAELGQLDVDVLVTRHRFSPDDFGVGADAAGRVEFVEFTPLAELLQGVDAVLTHGGAGTVLGALSRGIPMVMVPHGAGQPALGERVAAAGAGISFPLHEAPAKAVAESVARILADAAYRERAEKIATQIAGLSSPADVAEHLASALAR</sequence>
<geneLocation type="plasmid" evidence="7 8">
    <name>unnamed1</name>
</geneLocation>
<feature type="compositionally biased region" description="Basic and acidic residues" evidence="4">
    <location>
        <begin position="180"/>
        <end position="197"/>
    </location>
</feature>
<dbReference type="RefSeq" id="WP_112443254.1">
    <property type="nucleotide sequence ID" value="NZ_CP030074.1"/>
</dbReference>
<dbReference type="InterPro" id="IPR050426">
    <property type="entry name" value="Glycosyltransferase_28"/>
</dbReference>
<evidence type="ECO:0000259" key="6">
    <source>
        <dbReference type="Pfam" id="PF21036"/>
    </source>
</evidence>
<protein>
    <submittedName>
        <fullName evidence="7">Glycosyltransferase</fullName>
    </submittedName>
</protein>
<dbReference type="InterPro" id="IPR002213">
    <property type="entry name" value="UDP_glucos_trans"/>
</dbReference>
<evidence type="ECO:0000313" key="7">
    <source>
        <dbReference type="EMBL" id="AWW43452.1"/>
    </source>
</evidence>
<dbReference type="PANTHER" id="PTHR48050">
    <property type="entry name" value="STEROL 3-BETA-GLUCOSYLTRANSFERASE"/>
    <property type="match status" value="1"/>
</dbReference>
<dbReference type="GO" id="GO:0008194">
    <property type="term" value="F:UDP-glycosyltransferase activity"/>
    <property type="evidence" value="ECO:0007669"/>
    <property type="project" value="InterPro"/>
</dbReference>
<feature type="domain" description="Erythromycin biosynthesis protein CIII-like N-terminal" evidence="6">
    <location>
        <begin position="90"/>
        <end position="167"/>
    </location>
</feature>
<dbReference type="GO" id="GO:0016758">
    <property type="term" value="F:hexosyltransferase activity"/>
    <property type="evidence" value="ECO:0007669"/>
    <property type="project" value="UniProtKB-ARBA"/>
</dbReference>
<name>A0A2Z4JE76_9ACTN</name>
<dbReference type="EMBL" id="CP030074">
    <property type="protein sequence ID" value="AWW43452.1"/>
    <property type="molecule type" value="Genomic_DNA"/>
</dbReference>
<dbReference type="KEGG" id="scad:DN051_43655"/>
<keyword evidence="2" id="KW-0328">Glycosyltransferase</keyword>
<feature type="region of interest" description="Disordered" evidence="4">
    <location>
        <begin position="180"/>
        <end position="208"/>
    </location>
</feature>
<keyword evidence="3 7" id="KW-0808">Transferase</keyword>
<reference evidence="8" key="1">
    <citation type="submission" date="2018-06" db="EMBL/GenBank/DDBJ databases">
        <authorList>
            <person name="Li K."/>
        </authorList>
    </citation>
    <scope>NUCLEOTIDE SEQUENCE [LARGE SCALE GENOMIC DNA]</scope>
    <source>
        <strain evidence="8">ZFG47</strain>
        <plasmid evidence="8">unnamed1</plasmid>
    </source>
</reference>